<dbReference type="GO" id="GO:0008483">
    <property type="term" value="F:transaminase activity"/>
    <property type="evidence" value="ECO:0007669"/>
    <property type="project" value="UniProtKB-KW"/>
</dbReference>
<dbReference type="EMBL" id="DVIT01000028">
    <property type="protein sequence ID" value="HIS47496.1"/>
    <property type="molecule type" value="Genomic_DNA"/>
</dbReference>
<dbReference type="InterPro" id="IPR000192">
    <property type="entry name" value="Aminotrans_V_dom"/>
</dbReference>
<dbReference type="InterPro" id="IPR015422">
    <property type="entry name" value="PyrdxlP-dep_Trfase_small"/>
</dbReference>
<feature type="domain" description="Aminotransferase class V" evidence="1">
    <location>
        <begin position="18"/>
        <end position="131"/>
    </location>
</feature>
<dbReference type="AlphaFoldDB" id="A0A9D1F4Q9"/>
<dbReference type="PANTHER" id="PTHR43586:SF15">
    <property type="entry name" value="BLR3095 PROTEIN"/>
    <property type="match status" value="1"/>
</dbReference>
<organism evidence="2 3">
    <name type="scientific">Candidatus Scybalocola faecigallinarum</name>
    <dbReference type="NCBI Taxonomy" id="2840941"/>
    <lineage>
        <taxon>Bacteria</taxon>
        <taxon>Bacillati</taxon>
        <taxon>Bacillota</taxon>
        <taxon>Clostridia</taxon>
        <taxon>Lachnospirales</taxon>
        <taxon>Lachnospiraceae</taxon>
        <taxon>Lachnospiraceae incertae sedis</taxon>
        <taxon>Candidatus Scybalocola (ex Gilroy et al. 2021)</taxon>
    </lineage>
</organism>
<keyword evidence="2" id="KW-0032">Aminotransferase</keyword>
<feature type="domain" description="Aminotransferase class V" evidence="1">
    <location>
        <begin position="159"/>
        <end position="401"/>
    </location>
</feature>
<dbReference type="InterPro" id="IPR015421">
    <property type="entry name" value="PyrdxlP-dep_Trfase_major"/>
</dbReference>
<evidence type="ECO:0000313" key="3">
    <source>
        <dbReference type="Proteomes" id="UP000823927"/>
    </source>
</evidence>
<dbReference type="Gene3D" id="3.90.1150.10">
    <property type="entry name" value="Aspartate Aminotransferase, domain 1"/>
    <property type="match status" value="1"/>
</dbReference>
<sequence>MALEPFRQAFSQTTRQGIFFDNASMGPVIPAVTQAMARCMELRQAMPMKYYRYAEELFPACRGRIAALMGAQASEIAFTENVAYGINCAAGAIPFQPGDNVILCDREFASNVYPWMLLERTRGVRVRMVPSGLPENLTASGLSGSSVIAGNPDAACGSGGLTLELLEQYADERTRAVAVSSVEFSDGYAADLEAIGRWCHERNIYFVVDGAQSLGVRPMDVKKYHIDFLAGLSSKWLLGPFSTGFLYVRKELISQLVPPFAGADSVRGDVDALDYALDFKEDASRFETGLPNAPGIAGLNASLAFMEEIGFEAIYKEAWKVSAALIRVLKELHFPLAPCALSDACRSTIVSFQAGPHIPAGQTATEATQKLYRYLREQNIACSFRCGYIRMGIHGYNSEEEVFKAAEILKKYRPSV</sequence>
<comment type="caution">
    <text evidence="2">The sequence shown here is derived from an EMBL/GenBank/DDBJ whole genome shotgun (WGS) entry which is preliminary data.</text>
</comment>
<dbReference type="InterPro" id="IPR015424">
    <property type="entry name" value="PyrdxlP-dep_Trfase"/>
</dbReference>
<reference evidence="2" key="1">
    <citation type="submission" date="2020-10" db="EMBL/GenBank/DDBJ databases">
        <authorList>
            <person name="Gilroy R."/>
        </authorList>
    </citation>
    <scope>NUCLEOTIDE SEQUENCE</scope>
    <source>
        <strain evidence="2">CHK178-757</strain>
    </source>
</reference>
<dbReference type="PANTHER" id="PTHR43586">
    <property type="entry name" value="CYSTEINE DESULFURASE"/>
    <property type="match status" value="1"/>
</dbReference>
<dbReference type="Proteomes" id="UP000823927">
    <property type="component" value="Unassembled WGS sequence"/>
</dbReference>
<reference evidence="2" key="2">
    <citation type="journal article" date="2021" name="PeerJ">
        <title>Extensive microbial diversity within the chicken gut microbiome revealed by metagenomics and culture.</title>
        <authorList>
            <person name="Gilroy R."/>
            <person name="Ravi A."/>
            <person name="Getino M."/>
            <person name="Pursley I."/>
            <person name="Horton D.L."/>
            <person name="Alikhan N.F."/>
            <person name="Baker D."/>
            <person name="Gharbi K."/>
            <person name="Hall N."/>
            <person name="Watson M."/>
            <person name="Adriaenssens E.M."/>
            <person name="Foster-Nyarko E."/>
            <person name="Jarju S."/>
            <person name="Secka A."/>
            <person name="Antonio M."/>
            <person name="Oren A."/>
            <person name="Chaudhuri R.R."/>
            <person name="La Ragione R."/>
            <person name="Hildebrand F."/>
            <person name="Pallen M.J."/>
        </authorList>
    </citation>
    <scope>NUCLEOTIDE SEQUENCE</scope>
    <source>
        <strain evidence="2">CHK178-757</strain>
    </source>
</reference>
<name>A0A9D1F4Q9_9FIRM</name>
<keyword evidence="2" id="KW-0808">Transferase</keyword>
<proteinExistence type="predicted"/>
<dbReference type="Pfam" id="PF00266">
    <property type="entry name" value="Aminotran_5"/>
    <property type="match status" value="2"/>
</dbReference>
<dbReference type="Gene3D" id="3.40.640.10">
    <property type="entry name" value="Type I PLP-dependent aspartate aminotransferase-like (Major domain)"/>
    <property type="match status" value="1"/>
</dbReference>
<gene>
    <name evidence="2" type="ORF">IAB46_08090</name>
</gene>
<evidence type="ECO:0000259" key="1">
    <source>
        <dbReference type="Pfam" id="PF00266"/>
    </source>
</evidence>
<protein>
    <submittedName>
        <fullName evidence="2">Aminotransferase class V-fold PLP-dependent enzyme</fullName>
    </submittedName>
</protein>
<dbReference type="SUPFAM" id="SSF53383">
    <property type="entry name" value="PLP-dependent transferases"/>
    <property type="match status" value="1"/>
</dbReference>
<evidence type="ECO:0000313" key="2">
    <source>
        <dbReference type="EMBL" id="HIS47496.1"/>
    </source>
</evidence>
<accession>A0A9D1F4Q9</accession>